<dbReference type="PROSITE" id="PS51450">
    <property type="entry name" value="LRR"/>
    <property type="match status" value="1"/>
</dbReference>
<feature type="region of interest" description="Disordered" evidence="3">
    <location>
        <begin position="348"/>
        <end position="409"/>
    </location>
</feature>
<feature type="region of interest" description="Disordered" evidence="3">
    <location>
        <begin position="280"/>
        <end position="303"/>
    </location>
</feature>
<evidence type="ECO:0000256" key="3">
    <source>
        <dbReference type="SAM" id="MobiDB-lite"/>
    </source>
</evidence>
<evidence type="ECO:0000256" key="1">
    <source>
        <dbReference type="ARBA" id="ARBA00022614"/>
    </source>
</evidence>
<name>A0A1S3GIJ8_DIPOR</name>
<feature type="compositionally biased region" description="Polar residues" evidence="3">
    <location>
        <begin position="282"/>
        <end position="301"/>
    </location>
</feature>
<feature type="signal peptide" evidence="5">
    <location>
        <begin position="1"/>
        <end position="33"/>
    </location>
</feature>
<organism evidence="8 9">
    <name type="scientific">Dipodomys ordii</name>
    <name type="common">Ord's kangaroo rat</name>
    <dbReference type="NCBI Taxonomy" id="10020"/>
    <lineage>
        <taxon>Eukaryota</taxon>
        <taxon>Metazoa</taxon>
        <taxon>Chordata</taxon>
        <taxon>Craniata</taxon>
        <taxon>Vertebrata</taxon>
        <taxon>Euteleostomi</taxon>
        <taxon>Mammalia</taxon>
        <taxon>Eutheria</taxon>
        <taxon>Euarchontoglires</taxon>
        <taxon>Glires</taxon>
        <taxon>Rodentia</taxon>
        <taxon>Castorimorpha</taxon>
        <taxon>Heteromyidae</taxon>
        <taxon>Dipodomyinae</taxon>
        <taxon>Dipodomys</taxon>
    </lineage>
</organism>
<dbReference type="GeneID" id="105998519"/>
<dbReference type="PANTHER" id="PTHR23045">
    <property type="entry name" value="LEUCINE-RICH REPEAT-CONTAINING PROTEIN 37A"/>
    <property type="match status" value="1"/>
</dbReference>
<feature type="domain" description="LRRC37A/B like protein 1 C-terminal" evidence="6">
    <location>
        <begin position="1356"/>
        <end position="1490"/>
    </location>
</feature>
<dbReference type="RefSeq" id="XP_012888698.1">
    <property type="nucleotide sequence ID" value="XM_013033244.1"/>
</dbReference>
<feature type="region of interest" description="Disordered" evidence="3">
    <location>
        <begin position="46"/>
        <end position="95"/>
    </location>
</feature>
<feature type="region of interest" description="Disordered" evidence="3">
    <location>
        <begin position="438"/>
        <end position="464"/>
    </location>
</feature>
<dbReference type="Gene3D" id="3.80.10.10">
    <property type="entry name" value="Ribonuclease Inhibitor"/>
    <property type="match status" value="1"/>
</dbReference>
<feature type="compositionally biased region" description="Polar residues" evidence="3">
    <location>
        <begin position="446"/>
        <end position="455"/>
    </location>
</feature>
<keyword evidence="4" id="KW-1133">Transmembrane helix</keyword>
<keyword evidence="2" id="KW-0677">Repeat</keyword>
<evidence type="ECO:0000256" key="5">
    <source>
        <dbReference type="SAM" id="SignalP"/>
    </source>
</evidence>
<dbReference type="InterPro" id="IPR032675">
    <property type="entry name" value="LRR_dom_sf"/>
</dbReference>
<evidence type="ECO:0000259" key="7">
    <source>
        <dbReference type="Pfam" id="PF15779"/>
    </source>
</evidence>
<dbReference type="Pfam" id="PF15779">
    <property type="entry name" value="LRRC37"/>
    <property type="match status" value="3"/>
</dbReference>
<keyword evidence="5" id="KW-0732">Signal</keyword>
<proteinExistence type="predicted"/>
<dbReference type="InParanoid" id="A0A1S3GIJ8"/>
<dbReference type="Pfam" id="PF13855">
    <property type="entry name" value="LRR_8"/>
    <property type="match status" value="1"/>
</dbReference>
<dbReference type="PANTHER" id="PTHR23045:SF9">
    <property type="entry name" value="LEUCINE RICH REPEAT CONTAINING 37A-RELATED"/>
    <property type="match status" value="1"/>
</dbReference>
<dbReference type="InterPro" id="IPR001611">
    <property type="entry name" value="Leu-rich_rpt"/>
</dbReference>
<keyword evidence="8" id="KW-1185">Reference proteome</keyword>
<dbReference type="KEGG" id="dord:105998519"/>
<evidence type="ECO:0000259" key="6">
    <source>
        <dbReference type="Pfam" id="PF14914"/>
    </source>
</evidence>
<gene>
    <name evidence="9" type="primary">LOC105998519</name>
</gene>
<dbReference type="InterPro" id="IPR015753">
    <property type="entry name" value="LRRC37"/>
</dbReference>
<feature type="region of interest" description="Disordered" evidence="3">
    <location>
        <begin position="254"/>
        <end position="273"/>
    </location>
</feature>
<dbReference type="InterPro" id="IPR003591">
    <property type="entry name" value="Leu-rich_rpt_typical-subtyp"/>
</dbReference>
<dbReference type="InterPro" id="IPR032754">
    <property type="entry name" value="LRRC37_N"/>
</dbReference>
<keyword evidence="1" id="KW-0433">Leucine-rich repeat</keyword>
<keyword evidence="4" id="KW-0472">Membrane</keyword>
<accession>A0A1S3GIJ8</accession>
<feature type="domain" description="Leucine-rich repeat-containing protein 37 N-terminal" evidence="7">
    <location>
        <begin position="441"/>
        <end position="512"/>
    </location>
</feature>
<evidence type="ECO:0000313" key="8">
    <source>
        <dbReference type="Proteomes" id="UP000081671"/>
    </source>
</evidence>
<feature type="chain" id="PRO_5010178787" evidence="5">
    <location>
        <begin position="34"/>
        <end position="1560"/>
    </location>
</feature>
<dbReference type="Proteomes" id="UP000081671">
    <property type="component" value="Unplaced"/>
</dbReference>
<feature type="domain" description="Leucine-rich repeat-containing protein 37 N-terminal" evidence="7">
    <location>
        <begin position="291"/>
        <end position="353"/>
    </location>
</feature>
<reference evidence="9" key="1">
    <citation type="submission" date="2025-08" db="UniProtKB">
        <authorList>
            <consortium name="RefSeq"/>
        </authorList>
    </citation>
    <scope>IDENTIFICATION</scope>
    <source>
        <tissue evidence="9">Kidney</tissue>
    </source>
</reference>
<dbReference type="SUPFAM" id="SSF52058">
    <property type="entry name" value="L domain-like"/>
    <property type="match status" value="1"/>
</dbReference>
<feature type="region of interest" description="Disordered" evidence="3">
    <location>
        <begin position="1292"/>
        <end position="1313"/>
    </location>
</feature>
<dbReference type="Pfam" id="PF14914">
    <property type="entry name" value="LRRC37AB_C"/>
    <property type="match status" value="1"/>
</dbReference>
<evidence type="ECO:0000256" key="2">
    <source>
        <dbReference type="ARBA" id="ARBA00022737"/>
    </source>
</evidence>
<feature type="transmembrane region" description="Helical" evidence="4">
    <location>
        <begin position="1467"/>
        <end position="1487"/>
    </location>
</feature>
<evidence type="ECO:0000256" key="4">
    <source>
        <dbReference type="SAM" id="Phobius"/>
    </source>
</evidence>
<dbReference type="OrthoDB" id="676979at2759"/>
<feature type="domain" description="Leucine-rich repeat-containing protein 37 N-terminal" evidence="7">
    <location>
        <begin position="549"/>
        <end position="607"/>
    </location>
</feature>
<dbReference type="SMART" id="SM00369">
    <property type="entry name" value="LRR_TYP"/>
    <property type="match status" value="4"/>
</dbReference>
<sequence length="1560" mass="175491">MRVLSPLYIMSRLCLWTPELLLTMLQLWLWVQAAPISHWDRNRILPNRDPAEPTEPLSPRTSYLPPEPSHMLNHPGDPGDPGDPDGFDYLESSPPSQMFVAPQELTENLLSFPNTDSAEQLPPESDQFPGSHDLPDKLIPEETHVEAIPMAGEDHNQSHPLSHPLKSTFQTIGLDQTADHQSFEILLAPMDNQSLTTAPFVSQENLENDLAQHPHLATLIIETANSFTEPEVQKQSLQDGYLDSDRNMVYSDSQTLKTQGNADEPPEPLEQGVPSKFHLETHTQNPETPEEIQSSVTQKDTPAQHELVREDVVPSVHQEANVPLPSENETQLSTLSNALINLLDMDTITTPRKRQTPARPVGSVEEEATLSFQEEAPDQTSELPEIAEPSGSQLEVPGQPSASFEEVGSLSIQQEAPALAPIRDEKSEQEIPTDNIQTAREEEPSPSHSVAQSQLPEPPDGNVAQTSAYYAMPVSTPSEDQTKYLILPNSTAQLLGLQSTVTEKPTTKAKHFRTKTDALLKQAHIAIQLPVALQLTMTVQPTAEYEFSPTVQTEHSLATSPEKHDVMLSHLDQVQTSNPVVTEVTVKPFDLELTLTPGSIMEAEPSPTIQNTLTDPQQLISQAPVYYVQAQQPNLTPKPTTEVSPSMQLTPTHPPILPTAQAVFSTASFPNIPMTRITVQPLNLGLNMTQFSANPVTEKVLTVQIGQMSTSKINICELCTCQEQTMLCIGLSPAQKLRRVPVPVPHTKKKIFTVLNFQGNSISYLEENIWKTYRWVGKLILSENRLTELHKDSFEGLLSLEYLDLSCNKIQSIERRTFEPLPFLKFLNLGCNLLIELSFGTFQTWHGLQFLHQLILSRNPLTAVEDSYLFKLPALKYLDMGTTQVQLTTIENILMLTLELEKLILPRHMANCLCQFKNHIEVVCKTIKLICENSFVTNTTHCLEEATIGNPDGAFMKVLKSRKKNTSTELTIEPEREYSGKNDASYSGFLNEQLDFNDESDIISALNYILPYFSQGNLDDVELTLLPFIKLLFTNENTWAEMESAEERLQRFNRVLKGPKSMQKRHFKEVSKQRKQSGWPLVKNIATEKRYRRLPLRELEQLHVFQEPRKLVGNALPTQPSFIKKHKAIASSFQKQDSASKASLSTIVKSLHEVRNKDKDLAYSMFILEEANSRVKSMEASNPIIHSQKNYQFHKTGSPVAHKIPKAKLSRKFRKKTSRFRPMLGNRPPFFPVRSLIDSPSGGDFSSLRELNSPENPFPEFYALLDPSLDRTSVGNQTATTALKQSVPVGKTTVPKQNHHKNKIQEKDATEDSTVTEFNVMPTMKKISETQWEYPSVGTDSPVKPTDSSSPFLSYADHFELQVNQQLKSLIPSNDVRKLLSYLIRTLHFDCTETIVQEVCSKLISRIGLLMKFLSKQQEVKVSKADWDTDQWKTENYINESTEGQGEQKELSQLVQEVPGYGYNNKLILAISVTVVVMILIVIFCLIEMEGFFSLKRPLWLRDMYRPLNATRKKNMAKKLHDLESSDEDEVLKKKKGNPSEVIIEIPTDSAPEGEESEAV</sequence>
<evidence type="ECO:0000313" key="9">
    <source>
        <dbReference type="RefSeq" id="XP_012888698.1"/>
    </source>
</evidence>
<dbReference type="InterPro" id="IPR029423">
    <property type="entry name" value="LRRC37AB_C"/>
</dbReference>
<keyword evidence="4" id="KW-0812">Transmembrane</keyword>
<protein>
    <submittedName>
        <fullName evidence="9">Leucine-rich repeat-containing protein 37B-like</fullName>
    </submittedName>
</protein>